<keyword evidence="2" id="KW-1185">Reference proteome</keyword>
<reference evidence="1 2" key="1">
    <citation type="submission" date="2019-07" db="EMBL/GenBank/DDBJ databases">
        <authorList>
            <person name="Jastrzebski P J."/>
            <person name="Paukszto L."/>
            <person name="Jastrzebski P J."/>
        </authorList>
    </citation>
    <scope>NUCLEOTIDE SEQUENCE [LARGE SCALE GENOMIC DNA]</scope>
    <source>
        <strain evidence="1 2">WMS-il1</strain>
    </source>
</reference>
<proteinExistence type="predicted"/>
<evidence type="ECO:0000313" key="1">
    <source>
        <dbReference type="EMBL" id="VUZ40050.1"/>
    </source>
</evidence>
<organism evidence="1 2">
    <name type="scientific">Hymenolepis diminuta</name>
    <name type="common">Rat tapeworm</name>
    <dbReference type="NCBI Taxonomy" id="6216"/>
    <lineage>
        <taxon>Eukaryota</taxon>
        <taxon>Metazoa</taxon>
        <taxon>Spiralia</taxon>
        <taxon>Lophotrochozoa</taxon>
        <taxon>Platyhelminthes</taxon>
        <taxon>Cestoda</taxon>
        <taxon>Eucestoda</taxon>
        <taxon>Cyclophyllidea</taxon>
        <taxon>Hymenolepididae</taxon>
        <taxon>Hymenolepis</taxon>
    </lineage>
</organism>
<dbReference type="Gene3D" id="3.65.10.20">
    <property type="entry name" value="RNA 3'-terminal phosphate cyclase domain"/>
    <property type="match status" value="1"/>
</dbReference>
<evidence type="ECO:0000313" key="2">
    <source>
        <dbReference type="Proteomes" id="UP000321570"/>
    </source>
</evidence>
<dbReference type="AlphaFoldDB" id="A0A564XYJ2"/>
<accession>A0A564XYJ2</accession>
<dbReference type="Proteomes" id="UP000321570">
    <property type="component" value="Unassembled WGS sequence"/>
</dbReference>
<name>A0A564XYJ2_HYMDI</name>
<gene>
    <name evidence="1" type="ORF">WMSIL1_LOCUS1176</name>
</gene>
<sequence>MALEGGRNASQLLISEPTPHTVQTLRLLQKTLGVTFDFSYSDRVKLDGFGLQTEAEAAEGKENGMQTSMDADIEGGDDVEKPIPLVATCFGSGIKNINMAIR</sequence>
<dbReference type="InterPro" id="IPR037136">
    <property type="entry name" value="RNA3'_phos_cyclase_dom_sf"/>
</dbReference>
<protein>
    <submittedName>
        <fullName evidence="1">Uncharacterized protein</fullName>
    </submittedName>
</protein>
<dbReference type="EMBL" id="CABIJS010000026">
    <property type="protein sequence ID" value="VUZ40050.1"/>
    <property type="molecule type" value="Genomic_DNA"/>
</dbReference>